<accession>A0AAN9VTS6</accession>
<comment type="caution">
    <text evidence="2">The sequence shown here is derived from an EMBL/GenBank/DDBJ whole genome shotgun (WGS) entry which is preliminary data.</text>
</comment>
<feature type="region of interest" description="Disordered" evidence="1">
    <location>
        <begin position="345"/>
        <end position="388"/>
    </location>
</feature>
<feature type="region of interest" description="Disordered" evidence="1">
    <location>
        <begin position="1373"/>
        <end position="1401"/>
    </location>
</feature>
<evidence type="ECO:0000313" key="3">
    <source>
        <dbReference type="Proteomes" id="UP001378592"/>
    </source>
</evidence>
<evidence type="ECO:0000313" key="2">
    <source>
        <dbReference type="EMBL" id="KAK7864039.1"/>
    </source>
</evidence>
<feature type="region of interest" description="Disordered" evidence="1">
    <location>
        <begin position="110"/>
        <end position="158"/>
    </location>
</feature>
<feature type="compositionally biased region" description="Pro residues" evidence="1">
    <location>
        <begin position="33"/>
        <end position="46"/>
    </location>
</feature>
<feature type="compositionally biased region" description="Low complexity" evidence="1">
    <location>
        <begin position="368"/>
        <end position="378"/>
    </location>
</feature>
<reference evidence="2 3" key="1">
    <citation type="submission" date="2024-03" db="EMBL/GenBank/DDBJ databases">
        <title>The genome assembly and annotation of the cricket Gryllus longicercus Weissman &amp; Gray.</title>
        <authorList>
            <person name="Szrajer S."/>
            <person name="Gray D."/>
            <person name="Ylla G."/>
        </authorList>
    </citation>
    <scope>NUCLEOTIDE SEQUENCE [LARGE SCALE GENOMIC DNA]</scope>
    <source>
        <strain evidence="2">DAG 2021-001</strain>
        <tissue evidence="2">Whole body minus gut</tissue>
    </source>
</reference>
<protein>
    <submittedName>
        <fullName evidence="2">Uncharacterized protein</fullName>
    </submittedName>
</protein>
<feature type="region of interest" description="Disordered" evidence="1">
    <location>
        <begin position="1"/>
        <end position="73"/>
    </location>
</feature>
<feature type="region of interest" description="Disordered" evidence="1">
    <location>
        <begin position="197"/>
        <end position="223"/>
    </location>
</feature>
<evidence type="ECO:0000256" key="1">
    <source>
        <dbReference type="SAM" id="MobiDB-lite"/>
    </source>
</evidence>
<dbReference type="EMBL" id="JAZDUA010000212">
    <property type="protein sequence ID" value="KAK7864039.1"/>
    <property type="molecule type" value="Genomic_DNA"/>
</dbReference>
<feature type="compositionally biased region" description="Low complexity" evidence="1">
    <location>
        <begin position="9"/>
        <end position="26"/>
    </location>
</feature>
<feature type="region of interest" description="Disordered" evidence="1">
    <location>
        <begin position="912"/>
        <end position="942"/>
    </location>
</feature>
<feature type="region of interest" description="Disordered" evidence="1">
    <location>
        <begin position="1574"/>
        <end position="1600"/>
    </location>
</feature>
<feature type="compositionally biased region" description="Polar residues" evidence="1">
    <location>
        <begin position="1586"/>
        <end position="1595"/>
    </location>
</feature>
<gene>
    <name evidence="2" type="ORF">R5R35_012212</name>
</gene>
<proteinExistence type="predicted"/>
<feature type="compositionally biased region" description="Basic and acidic residues" evidence="1">
    <location>
        <begin position="1382"/>
        <end position="1401"/>
    </location>
</feature>
<feature type="compositionally biased region" description="Polar residues" evidence="1">
    <location>
        <begin position="1701"/>
        <end position="1711"/>
    </location>
</feature>
<name>A0AAN9VTS6_9ORTH</name>
<feature type="compositionally biased region" description="Low complexity" evidence="1">
    <location>
        <begin position="253"/>
        <end position="264"/>
    </location>
</feature>
<organism evidence="2 3">
    <name type="scientific">Gryllus longicercus</name>
    <dbReference type="NCBI Taxonomy" id="2509291"/>
    <lineage>
        <taxon>Eukaryota</taxon>
        <taxon>Metazoa</taxon>
        <taxon>Ecdysozoa</taxon>
        <taxon>Arthropoda</taxon>
        <taxon>Hexapoda</taxon>
        <taxon>Insecta</taxon>
        <taxon>Pterygota</taxon>
        <taxon>Neoptera</taxon>
        <taxon>Polyneoptera</taxon>
        <taxon>Orthoptera</taxon>
        <taxon>Ensifera</taxon>
        <taxon>Gryllidea</taxon>
        <taxon>Grylloidea</taxon>
        <taxon>Gryllidae</taxon>
        <taxon>Gryllinae</taxon>
        <taxon>Gryllus</taxon>
    </lineage>
</organism>
<feature type="compositionally biased region" description="Basic and acidic residues" evidence="1">
    <location>
        <begin position="912"/>
        <end position="926"/>
    </location>
</feature>
<feature type="compositionally biased region" description="Basic and acidic residues" evidence="1">
    <location>
        <begin position="1715"/>
        <end position="1724"/>
    </location>
</feature>
<feature type="region of interest" description="Disordered" evidence="1">
    <location>
        <begin position="1700"/>
        <end position="1729"/>
    </location>
</feature>
<feature type="compositionally biased region" description="Low complexity" evidence="1">
    <location>
        <begin position="60"/>
        <end position="73"/>
    </location>
</feature>
<dbReference type="Proteomes" id="UP001378592">
    <property type="component" value="Unassembled WGS sequence"/>
</dbReference>
<keyword evidence="3" id="KW-1185">Reference proteome</keyword>
<feature type="region of interest" description="Disordered" evidence="1">
    <location>
        <begin position="238"/>
        <end position="276"/>
    </location>
</feature>
<feature type="compositionally biased region" description="Low complexity" evidence="1">
    <location>
        <begin position="115"/>
        <end position="134"/>
    </location>
</feature>
<sequence>MQQRPSRLAAAGSRAAPVAAAAAATADVHRHPLQPPPAPAPVPGPRPQAAHAPPGPAPAAPLAHAHAHATAPAADLKRTVSIGELHAAAPGPDARLAALRGRAPKPRYYSQEMLSSAGSSTESSGCTESSSKTSLHSAESTEARARPAPCPTPAPTSASASLFFRSEREHLGLRPHAPALRPFVARPAPLRPASLADRQASALAKGPSKDQGTLKKPKKDARRAEIVAAVTKRLYTTKKKAEASTDEAPTPEPSAAAPASASGAADDEEEPEELKLCARARAKLQELSRRALGTGGRRARPPLADADVQTDFPRHTTRVKEKAVETDPRTLCVADVAVGTRDSPPRVLRVREVGTGPEGVDASVGTRASPTHAPSAHSSPPPQPLTKDANVQLDSAASQSSEGERRKFDSNCFDCYLQSAAEGVSSDGPYILSYQGTKTKSNQCNLFDGLQESKEVAVGVIPHATAVPPDWVGQNQSRDVAVCTDKCFYHTQLQKYAGVTAIPSPTVQTSGSDALSSNNYPVYSCATERTTQLPIRDRLTNNIHGGKEKEEIKCRLPGYLKTFRPHLSPTDTYTMRKSLGTQTLSNRLGNIHFSRESPHKWQASDYISSSHVPKKYKNFENQMSRTEHCCHTFPNNLLYKQIDECFSDDSLDSCKSGDYCLEPDSLNDIQTCDSFNQYRYNCLSRKDRLPNSFCTNSSHICPVHNKVIHCMPHSRRQRVHHNNASRVDLPSFHSCNSINKHRDGKLQVDLGLERCNIHREDRTCEKHPRKLRQRREHRDTYEYEREDVLGKMNNTYPIFMSSNSPSKSTTFPHTQMLETNSNLRSWSNLDPTKPVVNIQSVSAQSQQNIPTRAQDEINTKQYFTVNETPLYTFTKCNSGYMAKEVTSLTMSPINFQLTTSHFQATQTMQRENEIDRHAQTESHEKNSNTTLKKKLNDEPQPSPTNISALLCAECSEKISSFTEDAENKSLFPNAQNSNLTENDISITEKNSNSFSRCNSKEAVMHDIKIKEKSISKDSSFHDIRENLFTSKESVLPANTINLSHEDLPSNITRNKSETISICNHNSQQKADLYSIIAYNQTYDHLNISSHIDPLEETNDAQKEKISFSPENITSFKKNNSVHNQDEKSHSVLTSLQQIKECIQRIENNISKYYQTEIDAESSHSETPTEITAKWVFNKTLQTNDVSVSKESEACRFETLITLNKHADITPNWKGHLKVSKVSSIKMSNDAKGQEDSSNQYVHVKNDTDTIDDNSKLGTYTGDEQKDTNIGIEIEINDTQLKTGSITFGKNYTSFDTKVQNFKLLLMLCGNLINIQSPISMQHIKETQQPHFPENTVITFTFEDGGYQPLQNVVVKQSISQGIAHDMFEGKKSGLTTQDEENGDLKPSAKENDISGHKSDDKKKIISNETGINLLPSSLSDKLNCPLSNHVKTNSVECALAKPHVQITSNTARSTDESLIAGSASDNGIINTQPSINGDSIINHKCSNSKTKHTKAFTEGKPNVFNALFLKKSIKRKKRCTPLSPSSCMWNFTDRQSLQEESDTTTSRTCSTLSTFIKKANSLLTRLNEVSTMLDKNKKKSDSDTSVLVTDQNPGQSDEEVDKLQVTSELLSNYSKPVEELANKPIATISKNYHSIPSNQTLSRNKLHPKLSSSLLSEISCSENNSQRSLDTVSVPYNSPVYQNKSTPLLSFKDYEIENNDSEQASISSRELNGNEEQKQQKKENQNICSHQLSESQPYISNIPFTNITNENKSQLNYNALSTSVDSDIRSNVLCERNQFNHRQDKLNSYHCKTNDSCSCNSQLSTACGRIWHKMCSSAESLPHRNVETSYIPKTKIRNNYQVCNQHCFSLSSQTYAGNELNTVPNDFCTSTHSMHVPRNIVISEQSKYNHEKSKSFPAHGSYKPSLISRSCHSHFSSDTNNSLVSGKYLSNQSCSFTNYTKPQKLSTEYTSKSEHDTTQYISGINRTHIKSKMINTPVYRNTSQCPTCINLQNTNVVPSDNKTAISNTKKVVRGKSVVPSTDIVHSSGYISSILPSPRAYMQYLLHLRRQIVVASGLDTNFNYSSFTQNDV</sequence>